<dbReference type="OrthoDB" id="407410at2759"/>
<feature type="region of interest" description="Disordered" evidence="1">
    <location>
        <begin position="1"/>
        <end position="30"/>
    </location>
</feature>
<dbReference type="AlphaFoldDB" id="A0A834HRM3"/>
<dbReference type="Proteomes" id="UP000625711">
    <property type="component" value="Unassembled WGS sequence"/>
</dbReference>
<gene>
    <name evidence="2" type="ORF">GWI33_020204</name>
</gene>
<accession>A0A834HRM3</accession>
<protein>
    <submittedName>
        <fullName evidence="2">Uncharacterized protein</fullName>
    </submittedName>
</protein>
<feature type="region of interest" description="Disordered" evidence="1">
    <location>
        <begin position="526"/>
        <end position="559"/>
    </location>
</feature>
<evidence type="ECO:0000256" key="1">
    <source>
        <dbReference type="SAM" id="MobiDB-lite"/>
    </source>
</evidence>
<dbReference type="EMBL" id="JAACXV010014539">
    <property type="protein sequence ID" value="KAF7266468.1"/>
    <property type="molecule type" value="Genomic_DNA"/>
</dbReference>
<sequence>MEVDGYKKHASVRKRSAEEHIQEFDEQHQQEHVVSLPPLTVDQLAAFRKKRGGLLVPPDNLCLPQGSFGHLKTEYTRRFKCYDKYLPDITIYTRRRLPGEDPFVISVDEQPRTYQTEYEDAYKRVLGRLCMTELSGTEHEVGDDDLRPVPGELVRKCTGLRLEGDFSHITCYAEDFIRYLLADRRQLQRRDTSLRLVGDMDHRTENRNSFVPYENVTRPPLCKKFTNLHLSGSFHADTENRENFVPFKIERQHPLAKLPTSLHLEGTLYLEPEYKSAFVQYQNYEKPKLIVPVEHIKSPVEFSDDSDPNAWMKHPLIPDLRTYEPSDEGSRWGSRAPSRSSSRPTSRAASRPPSRSTSRPPSRSSSRPASRVSSRSPSGRKRQETDEFSEKNTPDTEQRTTTLQIPTRHQRPPKPEKMVKDQRRKVREHEVRYFTKTLAPNMASRIPNNLLAAEESVLDVNKNVKTTKWHPVPFRDDMRLNRRSKEPGYLEGGFECQPEYRRAYMNYLVRERLENKPHLIKRSVSLHKNLNTTSDDTSDTGTTTSQQRKSQGKPPINKTILKNLDKMETCAFGPKCRKLSTTGTASSDDTSTMFPKKSFIPRPVTLPLKVKTTMDTTSDDSVSEPAFVII</sequence>
<proteinExistence type="predicted"/>
<feature type="compositionally biased region" description="Low complexity" evidence="1">
    <location>
        <begin position="334"/>
        <end position="377"/>
    </location>
</feature>
<feature type="compositionally biased region" description="Basic and acidic residues" evidence="1">
    <location>
        <begin position="413"/>
        <end position="426"/>
    </location>
</feature>
<keyword evidence="3" id="KW-1185">Reference proteome</keyword>
<reference evidence="2" key="1">
    <citation type="submission" date="2020-08" db="EMBL/GenBank/DDBJ databases">
        <title>Genome sequencing and assembly of the red palm weevil Rhynchophorus ferrugineus.</title>
        <authorList>
            <person name="Dias G.B."/>
            <person name="Bergman C.M."/>
            <person name="Manee M."/>
        </authorList>
    </citation>
    <scope>NUCLEOTIDE SEQUENCE</scope>
    <source>
        <strain evidence="2">AA-2017</strain>
        <tissue evidence="2">Whole larva</tissue>
    </source>
</reference>
<feature type="compositionally biased region" description="Basic and acidic residues" evidence="1">
    <location>
        <begin position="321"/>
        <end position="330"/>
    </location>
</feature>
<feature type="compositionally biased region" description="Basic and acidic residues" evidence="1">
    <location>
        <begin position="381"/>
        <end position="398"/>
    </location>
</feature>
<evidence type="ECO:0000313" key="2">
    <source>
        <dbReference type="EMBL" id="KAF7266468.1"/>
    </source>
</evidence>
<feature type="compositionally biased region" description="Basic and acidic residues" evidence="1">
    <location>
        <begin position="15"/>
        <end position="30"/>
    </location>
</feature>
<name>A0A834HRM3_RHYFE</name>
<comment type="caution">
    <text evidence="2">The sequence shown here is derived from an EMBL/GenBank/DDBJ whole genome shotgun (WGS) entry which is preliminary data.</text>
</comment>
<feature type="compositionally biased region" description="Low complexity" evidence="1">
    <location>
        <begin position="532"/>
        <end position="545"/>
    </location>
</feature>
<feature type="region of interest" description="Disordered" evidence="1">
    <location>
        <begin position="320"/>
        <end position="426"/>
    </location>
</feature>
<organism evidence="2 3">
    <name type="scientific">Rhynchophorus ferrugineus</name>
    <name type="common">Red palm weevil</name>
    <name type="synonym">Curculio ferrugineus</name>
    <dbReference type="NCBI Taxonomy" id="354439"/>
    <lineage>
        <taxon>Eukaryota</taxon>
        <taxon>Metazoa</taxon>
        <taxon>Ecdysozoa</taxon>
        <taxon>Arthropoda</taxon>
        <taxon>Hexapoda</taxon>
        <taxon>Insecta</taxon>
        <taxon>Pterygota</taxon>
        <taxon>Neoptera</taxon>
        <taxon>Endopterygota</taxon>
        <taxon>Coleoptera</taxon>
        <taxon>Polyphaga</taxon>
        <taxon>Cucujiformia</taxon>
        <taxon>Curculionidae</taxon>
        <taxon>Dryophthorinae</taxon>
        <taxon>Rhynchophorus</taxon>
    </lineage>
</organism>
<evidence type="ECO:0000313" key="3">
    <source>
        <dbReference type="Proteomes" id="UP000625711"/>
    </source>
</evidence>